<dbReference type="Proteomes" id="UP000238296">
    <property type="component" value="Unassembled WGS sequence"/>
</dbReference>
<dbReference type="RefSeq" id="WP_158260370.1">
    <property type="nucleotide sequence ID" value="NZ_MLQM01000053.1"/>
</dbReference>
<evidence type="ECO:0000313" key="2">
    <source>
        <dbReference type="Proteomes" id="UP000238296"/>
    </source>
</evidence>
<dbReference type="EMBL" id="PPEA01000547">
    <property type="protein sequence ID" value="PQM46086.1"/>
    <property type="molecule type" value="Genomic_DNA"/>
</dbReference>
<dbReference type="Gene3D" id="3.40.50.10540">
    <property type="entry name" value="Crotonobetainyl-coa:carnitine coa-transferase, domain 1"/>
    <property type="match status" value="1"/>
</dbReference>
<dbReference type="SUPFAM" id="SSF89796">
    <property type="entry name" value="CoA-transferase family III (CaiB/BaiF)"/>
    <property type="match status" value="1"/>
</dbReference>
<evidence type="ECO:0000313" key="1">
    <source>
        <dbReference type="EMBL" id="PQM46086.1"/>
    </source>
</evidence>
<dbReference type="InterPro" id="IPR023606">
    <property type="entry name" value="CoA-Trfase_III_dom_1_sf"/>
</dbReference>
<gene>
    <name evidence="1" type="ORF">C1Y40_03742</name>
</gene>
<reference evidence="1 2" key="1">
    <citation type="journal article" date="2017" name="Int. J. Syst. Evol. Microbiol.">
        <title>Mycobacterium talmoniae sp. nov., a slowly growing mycobacterium isolated from human respiratory samples.</title>
        <authorList>
            <person name="Davidson R.M."/>
            <person name="DeGroote M.A."/>
            <person name="Marola J.L."/>
            <person name="Buss S."/>
            <person name="Jones V."/>
            <person name="McNeil M.R."/>
            <person name="Freifeld A.G."/>
            <person name="Elaine Epperson L."/>
            <person name="Hasan N.A."/>
            <person name="Jackson M."/>
            <person name="Iwen P.C."/>
            <person name="Salfinger M."/>
            <person name="Strong M."/>
        </authorList>
    </citation>
    <scope>NUCLEOTIDE SEQUENCE [LARGE SCALE GENOMIC DNA]</scope>
    <source>
        <strain evidence="1 2">ATCC BAA-2683</strain>
    </source>
</reference>
<comment type="caution">
    <text evidence="1">The sequence shown here is derived from an EMBL/GenBank/DDBJ whole genome shotgun (WGS) entry which is preliminary data.</text>
</comment>
<dbReference type="AlphaFoldDB" id="A0A2S8BHJ3"/>
<proteinExistence type="predicted"/>
<sequence length="58" mass="5925">MGPPAGVRVVEMAGLAPVLFAGMMLGDLGADVRIDNGTGYAPPAPLEVLSVMAARSKW</sequence>
<name>A0A2S8BHJ3_9MYCO</name>
<protein>
    <submittedName>
        <fullName evidence="1">Uncharacterized protein</fullName>
    </submittedName>
</protein>
<organism evidence="1 2">
    <name type="scientific">Mycobacterium talmoniae</name>
    <dbReference type="NCBI Taxonomy" id="1858794"/>
    <lineage>
        <taxon>Bacteria</taxon>
        <taxon>Bacillati</taxon>
        <taxon>Actinomycetota</taxon>
        <taxon>Actinomycetes</taxon>
        <taxon>Mycobacteriales</taxon>
        <taxon>Mycobacteriaceae</taxon>
        <taxon>Mycobacterium</taxon>
    </lineage>
</organism>
<accession>A0A2S8BHJ3</accession>